<evidence type="ECO:0000256" key="1">
    <source>
        <dbReference type="SAM" id="MobiDB-lite"/>
    </source>
</evidence>
<reference evidence="2" key="2">
    <citation type="journal article" date="2023" name="IMA Fungus">
        <title>Comparative genomic study of the Penicillium genus elucidates a diverse pangenome and 15 lateral gene transfer events.</title>
        <authorList>
            <person name="Petersen C."/>
            <person name="Sorensen T."/>
            <person name="Nielsen M.R."/>
            <person name="Sondergaard T.E."/>
            <person name="Sorensen J.L."/>
            <person name="Fitzpatrick D.A."/>
            <person name="Frisvad J.C."/>
            <person name="Nielsen K.L."/>
        </authorList>
    </citation>
    <scope>NUCLEOTIDE SEQUENCE</scope>
    <source>
        <strain evidence="2">IBT 16849</strain>
    </source>
</reference>
<feature type="compositionally biased region" description="Basic and acidic residues" evidence="1">
    <location>
        <begin position="23"/>
        <end position="35"/>
    </location>
</feature>
<dbReference type="EMBL" id="JAPQKP010000001">
    <property type="protein sequence ID" value="KAJ5209864.1"/>
    <property type="molecule type" value="Genomic_DNA"/>
</dbReference>
<dbReference type="Proteomes" id="UP001150879">
    <property type="component" value="Unassembled WGS sequence"/>
</dbReference>
<evidence type="ECO:0000313" key="3">
    <source>
        <dbReference type="Proteomes" id="UP001150879"/>
    </source>
</evidence>
<proteinExistence type="predicted"/>
<keyword evidence="3" id="KW-1185">Reference proteome</keyword>
<sequence length="75" mass="8537">MDSPNSSPDQEKEVKQQPSEKPVLNDKNDNMEPSDHIPPLSSPSHHEEVTRHTLATEPFQPILKELAEVERARRS</sequence>
<evidence type="ECO:0000313" key="2">
    <source>
        <dbReference type="EMBL" id="KAJ5209864.1"/>
    </source>
</evidence>
<gene>
    <name evidence="2" type="ORF">N7472_000003</name>
</gene>
<feature type="region of interest" description="Disordered" evidence="1">
    <location>
        <begin position="1"/>
        <end position="63"/>
    </location>
</feature>
<organism evidence="2 3">
    <name type="scientific">Penicillium cf. griseofulvum</name>
    <dbReference type="NCBI Taxonomy" id="2972120"/>
    <lineage>
        <taxon>Eukaryota</taxon>
        <taxon>Fungi</taxon>
        <taxon>Dikarya</taxon>
        <taxon>Ascomycota</taxon>
        <taxon>Pezizomycotina</taxon>
        <taxon>Eurotiomycetes</taxon>
        <taxon>Eurotiomycetidae</taxon>
        <taxon>Eurotiales</taxon>
        <taxon>Aspergillaceae</taxon>
        <taxon>Penicillium</taxon>
    </lineage>
</organism>
<dbReference type="OrthoDB" id="4323916at2759"/>
<accession>A0A9W9MYD7</accession>
<name>A0A9W9MYD7_9EURO</name>
<comment type="caution">
    <text evidence="2">The sequence shown here is derived from an EMBL/GenBank/DDBJ whole genome shotgun (WGS) entry which is preliminary data.</text>
</comment>
<protein>
    <submittedName>
        <fullName evidence="2">Uncharacterized protein</fullName>
    </submittedName>
</protein>
<reference evidence="2" key="1">
    <citation type="submission" date="2022-11" db="EMBL/GenBank/DDBJ databases">
        <authorList>
            <person name="Petersen C."/>
        </authorList>
    </citation>
    <scope>NUCLEOTIDE SEQUENCE</scope>
    <source>
        <strain evidence="2">IBT 16849</strain>
    </source>
</reference>
<dbReference type="AlphaFoldDB" id="A0A9W9MYD7"/>